<dbReference type="InterPro" id="IPR012341">
    <property type="entry name" value="6hp_glycosidase-like_sf"/>
</dbReference>
<evidence type="ECO:0000313" key="6">
    <source>
        <dbReference type="Proteomes" id="UP001154322"/>
    </source>
</evidence>
<dbReference type="EMBL" id="CALYLO010000006">
    <property type="protein sequence ID" value="CAH8247313.1"/>
    <property type="molecule type" value="Genomic_DNA"/>
</dbReference>
<dbReference type="InterPro" id="IPR004888">
    <property type="entry name" value="Glycoside_hydrolase_63"/>
</dbReference>
<feature type="domain" description="Mannosylglycerate hydrolase MGH1-like glycoside hydrolase" evidence="4">
    <location>
        <begin position="248"/>
        <end position="554"/>
    </location>
</feature>
<organism evidence="5 6">
    <name type="scientific">Paenibacillus melissococcoides</name>
    <dbReference type="NCBI Taxonomy" id="2912268"/>
    <lineage>
        <taxon>Bacteria</taxon>
        <taxon>Bacillati</taxon>
        <taxon>Bacillota</taxon>
        <taxon>Bacilli</taxon>
        <taxon>Bacillales</taxon>
        <taxon>Paenibacillaceae</taxon>
        <taxon>Paenibacillus</taxon>
    </lineage>
</organism>
<dbReference type="RefSeq" id="WP_213427045.1">
    <property type="nucleotide sequence ID" value="NZ_AP031286.1"/>
</dbReference>
<dbReference type="InterPro" id="IPR054491">
    <property type="entry name" value="MGH1-like_GH"/>
</dbReference>
<keyword evidence="6" id="KW-1185">Reference proteome</keyword>
<comment type="similarity">
    <text evidence="1">Belongs to the glycosyl hydrolase 63 family.</text>
</comment>
<protein>
    <recommendedName>
        <fullName evidence="4">Mannosylglycerate hydrolase MGH1-like glycoside hydrolase domain-containing protein</fullName>
    </recommendedName>
</protein>
<proteinExistence type="inferred from homology"/>
<accession>A0ABM9G7W1</accession>
<dbReference type="Gene3D" id="1.50.10.10">
    <property type="match status" value="1"/>
</dbReference>
<comment type="caution">
    <text evidence="5">The sequence shown here is derived from an EMBL/GenBank/DDBJ whole genome shotgun (WGS) entry which is preliminary data.</text>
</comment>
<name>A0ABM9G7W1_9BACL</name>
<evidence type="ECO:0000256" key="3">
    <source>
        <dbReference type="ARBA" id="ARBA00023295"/>
    </source>
</evidence>
<dbReference type="SUPFAM" id="SSF48208">
    <property type="entry name" value="Six-hairpin glycosidases"/>
    <property type="match status" value="1"/>
</dbReference>
<reference evidence="5" key="1">
    <citation type="submission" date="2022-06" db="EMBL/GenBank/DDBJ databases">
        <authorList>
            <person name="Dietemann V."/>
            <person name="Ory F."/>
            <person name="Dainat B."/>
            <person name="Oberhansli S."/>
        </authorList>
    </citation>
    <scope>NUCLEOTIDE SEQUENCE</scope>
    <source>
        <strain evidence="5">Ena-SAMPLE-TAB-26-04-2022-14:26:32:270-5432</strain>
    </source>
</reference>
<dbReference type="Pfam" id="PF22422">
    <property type="entry name" value="MGH1-like_GH"/>
    <property type="match status" value="1"/>
</dbReference>
<keyword evidence="2" id="KW-0378">Hydrolase</keyword>
<keyword evidence="3" id="KW-0326">Glycosidase</keyword>
<sequence length="571" mass="64417">MKLAFDIRTVPFSRYGSFLAVSWLPARPGQEEGVYIRTVRGGDTTVGAAFRIELVRDGESLAFTSRATPGLLELESGDGGRAELCIDASDRIRLRARHFGVRLTLAGGDYDYAMARPEERWEVNDFRNEVRFMLTPLQGTLSMDAPWRRTRCEYIAAAMEPDGTETAELLIQEYRTVWEKPAALPPFADSAARTEAEFAAWLGKTPAVPSAYEDGRLLAAYITWSCVVPADGYLPRPAMYMSKNWMTNIWSWDHCFNAMALIREQPVLAWDQFMIFFDRQDQSGALPDFMNDKYALWNCCKPPIHGWTLSWMMERSEWIGSEQLQEVYGPLSRWTEWWFRYGDDDGDGMPQYSHGNDSGWDNSTIFHEPGAVESPDLGAYLVLQCDALAEIARRLERPEEAAAWRGRADGTLERMLAHCWRDGRMTAVRIGTHEPVGEDSLIACLPLVLGRRLPQEIRGALVQALADERRFFTPHGFATESIGSPAYEPDGYWRGPIWAPVMMLLVDGLARCGEAELAAEAARRFCDMAARSGMAENFGALTGEGLRDRAFTWTSSVFLMLAHEYARPRSE</sequence>
<dbReference type="Proteomes" id="UP001154322">
    <property type="component" value="Unassembled WGS sequence"/>
</dbReference>
<evidence type="ECO:0000256" key="1">
    <source>
        <dbReference type="ARBA" id="ARBA00010833"/>
    </source>
</evidence>
<gene>
    <name evidence="5" type="ORF">WJ0W_004547</name>
</gene>
<dbReference type="InterPro" id="IPR008928">
    <property type="entry name" value="6-hairpin_glycosidase_sf"/>
</dbReference>
<evidence type="ECO:0000259" key="4">
    <source>
        <dbReference type="Pfam" id="PF22422"/>
    </source>
</evidence>
<dbReference type="PANTHER" id="PTHR10412:SF11">
    <property type="entry name" value="MANNOSYL-OLIGOSACCHARIDE GLUCOSIDASE"/>
    <property type="match status" value="1"/>
</dbReference>
<evidence type="ECO:0000313" key="5">
    <source>
        <dbReference type="EMBL" id="CAH8247313.1"/>
    </source>
</evidence>
<evidence type="ECO:0000256" key="2">
    <source>
        <dbReference type="ARBA" id="ARBA00022801"/>
    </source>
</evidence>
<dbReference type="PANTHER" id="PTHR10412">
    <property type="entry name" value="MANNOSYL-OLIGOSACCHARIDE GLUCOSIDASE"/>
    <property type="match status" value="1"/>
</dbReference>